<evidence type="ECO:0000256" key="1">
    <source>
        <dbReference type="SAM" id="MobiDB-lite"/>
    </source>
</evidence>
<evidence type="ECO:0000313" key="3">
    <source>
        <dbReference type="Proteomes" id="UP000604046"/>
    </source>
</evidence>
<reference evidence="2" key="1">
    <citation type="submission" date="2021-02" db="EMBL/GenBank/DDBJ databases">
        <authorList>
            <person name="Dougan E. K."/>
            <person name="Rhodes N."/>
            <person name="Thang M."/>
            <person name="Chan C."/>
        </authorList>
    </citation>
    <scope>NUCLEOTIDE SEQUENCE</scope>
</reference>
<comment type="caution">
    <text evidence="2">The sequence shown here is derived from an EMBL/GenBank/DDBJ whole genome shotgun (WGS) entry which is preliminary data.</text>
</comment>
<dbReference type="EMBL" id="CAJNDS010002085">
    <property type="protein sequence ID" value="CAE7316783.1"/>
    <property type="molecule type" value="Genomic_DNA"/>
</dbReference>
<keyword evidence="3" id="KW-1185">Reference proteome</keyword>
<protein>
    <submittedName>
        <fullName evidence="2">Uncharacterized protein</fullName>
    </submittedName>
</protein>
<dbReference type="Proteomes" id="UP000604046">
    <property type="component" value="Unassembled WGS sequence"/>
</dbReference>
<evidence type="ECO:0000313" key="2">
    <source>
        <dbReference type="EMBL" id="CAE7316783.1"/>
    </source>
</evidence>
<proteinExistence type="predicted"/>
<gene>
    <name evidence="2" type="ORF">SNAT2548_LOCUS16616</name>
</gene>
<dbReference type="AlphaFoldDB" id="A0A812P3X9"/>
<sequence>MLSRPNGELTRAGQYYYQLIGRPPPSRQYDRTQPLIREGPSDYILLRGGVKKLVRSLQPDGNYHLTKLGKSFFKDKWTDWLAHVPVIIRGVRRRGRNAGNGYERTKYLPVTTLNATLSRQSDGLSEFQVRRNVKAAVLAQLGNPQPNDIIMELSDETHYLDPVMQVVNDQVEVEAILEQPVGGLRDVSYQLYCGDDILESAFEQRQDKLCVARQLAELMPAAAGGAVGLRRDLPEQQEIRDFCVWRGAPMFYVDCQGRLLDKWEPAVKEQRAVAFTGWNGHAFFYKSARTVAKREPTGEQARYRGDRKPSEAPEFKEWREWEGEVASGHFYSEDLARVRGELLAEGHCPKVVMRSLSEWRCLRLRVRGGGDCVISNLDEDAEVLEAWMGRLRLPYRGQRLAGAASEVFLHLLKARRDPPIKAVLAEQAQTLCLECHRNKTALEFSHPTTRESRFSRRAYKAYVESIWLPPLVFHLNSHKPDRICHGVDVVRCRKNTLANAKFAAPAFCPKDNVEPAREGHLADLTYVELKQDRRCAVLPRLPYVGRGWYAKPPAAYMLERGIATSAHFAWSLEAWPEGEEHYAKLSVNALIGLFARNMDLIYTMRTSNHEYDGSGCQYRELFVDTVGGMHWDHIYVTQLLSNKSCRPIHDFVMASEYVAAGPTPVGRRKKHPDGTPVYRCEEVKDPVLHCLEGESLLRQDSPGPPDRDPPPGRGVPGQDHHEDPLRCAELRQAETADDWEITMLDTGLWSDIACLSMNRQVNFLLLGDFRQFPAVMDNFAGAQVIRELKTCLAQERFPKRGEPDVSLVISHAHRIKIRQPSAWPRRKL</sequence>
<organism evidence="2 3">
    <name type="scientific">Symbiodinium natans</name>
    <dbReference type="NCBI Taxonomy" id="878477"/>
    <lineage>
        <taxon>Eukaryota</taxon>
        <taxon>Sar</taxon>
        <taxon>Alveolata</taxon>
        <taxon>Dinophyceae</taxon>
        <taxon>Suessiales</taxon>
        <taxon>Symbiodiniaceae</taxon>
        <taxon>Symbiodinium</taxon>
    </lineage>
</organism>
<accession>A0A812P3X9</accession>
<name>A0A812P3X9_9DINO</name>
<feature type="region of interest" description="Disordered" evidence="1">
    <location>
        <begin position="696"/>
        <end position="722"/>
    </location>
</feature>